<dbReference type="Gene3D" id="3.30.1360.40">
    <property type="match status" value="1"/>
</dbReference>
<organism evidence="9 10">
    <name type="scientific">Candidatus Abzuiibacterium crystallinum</name>
    <dbReference type="NCBI Taxonomy" id="1974748"/>
    <lineage>
        <taxon>Bacteria</taxon>
        <taxon>Pseudomonadati</taxon>
        <taxon>Candidatus Omnitrophota</taxon>
        <taxon>Candidatus Abzuiibacterium</taxon>
    </lineage>
</organism>
<dbReference type="AlphaFoldDB" id="A0A2H0LRF4"/>
<evidence type="ECO:0000313" key="10">
    <source>
        <dbReference type="Proteomes" id="UP000230859"/>
    </source>
</evidence>
<dbReference type="FunFam" id="3.30.1360.40:FF:000001">
    <property type="entry name" value="Ribosome-recycling factor"/>
    <property type="match status" value="1"/>
</dbReference>
<dbReference type="NCBIfam" id="TIGR00496">
    <property type="entry name" value="frr"/>
    <property type="match status" value="1"/>
</dbReference>
<dbReference type="InterPro" id="IPR002661">
    <property type="entry name" value="Ribosome_recyc_fac"/>
</dbReference>
<evidence type="ECO:0000256" key="6">
    <source>
        <dbReference type="HAMAP-Rule" id="MF_00040"/>
    </source>
</evidence>
<proteinExistence type="inferred from homology"/>
<name>A0A2H0LRF4_9BACT</name>
<evidence type="ECO:0000313" key="9">
    <source>
        <dbReference type="EMBL" id="PIQ86244.1"/>
    </source>
</evidence>
<dbReference type="GO" id="GO:0006415">
    <property type="term" value="P:translational termination"/>
    <property type="evidence" value="ECO:0007669"/>
    <property type="project" value="UniProtKB-UniRule"/>
</dbReference>
<keyword evidence="7" id="KW-0175">Coiled coil</keyword>
<dbReference type="SUPFAM" id="SSF55194">
    <property type="entry name" value="Ribosome recycling factor, RRF"/>
    <property type="match status" value="1"/>
</dbReference>
<dbReference type="EMBL" id="PCVY01000048">
    <property type="protein sequence ID" value="PIQ86244.1"/>
    <property type="molecule type" value="Genomic_DNA"/>
</dbReference>
<reference evidence="9 10" key="1">
    <citation type="submission" date="2017-09" db="EMBL/GenBank/DDBJ databases">
        <title>Depth-based differentiation of microbial function through sediment-hosted aquifers and enrichment of novel symbionts in the deep terrestrial subsurface.</title>
        <authorList>
            <person name="Probst A.J."/>
            <person name="Ladd B."/>
            <person name="Jarett J.K."/>
            <person name="Geller-Mcgrath D.E."/>
            <person name="Sieber C.M."/>
            <person name="Emerson J.B."/>
            <person name="Anantharaman K."/>
            <person name="Thomas B.C."/>
            <person name="Malmstrom R."/>
            <person name="Stieglmeier M."/>
            <person name="Klingl A."/>
            <person name="Woyke T."/>
            <person name="Ryan C.M."/>
            <person name="Banfield J.F."/>
        </authorList>
    </citation>
    <scope>NUCLEOTIDE SEQUENCE [LARGE SCALE GENOMIC DNA]</scope>
    <source>
        <strain evidence="9">CG11_big_fil_rev_8_21_14_0_20_45_26</strain>
    </source>
</reference>
<evidence type="ECO:0000256" key="4">
    <source>
        <dbReference type="ARBA" id="ARBA00022917"/>
    </source>
</evidence>
<protein>
    <recommendedName>
        <fullName evidence="6">Ribosome-recycling factor</fullName>
        <shortName evidence="6">RRF</shortName>
    </recommendedName>
    <alternativeName>
        <fullName evidence="6">Ribosome-releasing factor</fullName>
    </alternativeName>
</protein>
<dbReference type="Gene3D" id="1.10.132.20">
    <property type="entry name" value="Ribosome-recycling factor"/>
    <property type="match status" value="1"/>
</dbReference>
<comment type="similarity">
    <text evidence="2 6">Belongs to the RRF family.</text>
</comment>
<evidence type="ECO:0000256" key="5">
    <source>
        <dbReference type="ARBA" id="ARBA00025050"/>
    </source>
</evidence>
<dbReference type="Proteomes" id="UP000230859">
    <property type="component" value="Unassembled WGS sequence"/>
</dbReference>
<evidence type="ECO:0000256" key="1">
    <source>
        <dbReference type="ARBA" id="ARBA00004496"/>
    </source>
</evidence>
<dbReference type="GO" id="GO:0005737">
    <property type="term" value="C:cytoplasm"/>
    <property type="evidence" value="ECO:0007669"/>
    <property type="project" value="UniProtKB-SubCell"/>
</dbReference>
<comment type="function">
    <text evidence="5 6">Responsible for the release of ribosomes from messenger RNA at the termination of protein biosynthesis. May increase the efficiency of translation by recycling ribosomes from one round of translation to another.</text>
</comment>
<dbReference type="FunFam" id="1.10.132.20:FF:000001">
    <property type="entry name" value="Ribosome-recycling factor"/>
    <property type="match status" value="1"/>
</dbReference>
<evidence type="ECO:0000256" key="2">
    <source>
        <dbReference type="ARBA" id="ARBA00005912"/>
    </source>
</evidence>
<dbReference type="GO" id="GO:0043023">
    <property type="term" value="F:ribosomal large subunit binding"/>
    <property type="evidence" value="ECO:0007669"/>
    <property type="project" value="TreeGrafter"/>
</dbReference>
<comment type="subcellular location">
    <subcellularLocation>
        <location evidence="1 6">Cytoplasm</location>
    </subcellularLocation>
</comment>
<keyword evidence="4 6" id="KW-0648">Protein biosynthesis</keyword>
<evidence type="ECO:0000256" key="7">
    <source>
        <dbReference type="SAM" id="Coils"/>
    </source>
</evidence>
<sequence>MQILNSTKSILDQTTQRMQKTADVTHHEFQSIRTGRASITLVESVPVDCYGAIQPLKSVASISTPGAKTIAIQPWDPSVIGAIEKALQKSDLGLTPNNDGKMIRINIPALTEERRGELDRVIRKIAEDGRVSIRNIRQEANEAAKRLEKDKTISEDESRGTQKKIQDLTNKYVKIIDELLVKKEQELKEV</sequence>
<dbReference type="PANTHER" id="PTHR20982:SF3">
    <property type="entry name" value="MITOCHONDRIAL RIBOSOME RECYCLING FACTOR PSEUDO 1"/>
    <property type="match status" value="1"/>
</dbReference>
<accession>A0A2H0LRF4</accession>
<evidence type="ECO:0000256" key="3">
    <source>
        <dbReference type="ARBA" id="ARBA00022490"/>
    </source>
</evidence>
<feature type="coiled-coil region" evidence="7">
    <location>
        <begin position="130"/>
        <end position="157"/>
    </location>
</feature>
<feature type="domain" description="Ribosome recycling factor" evidence="8">
    <location>
        <begin position="26"/>
        <end position="187"/>
    </location>
</feature>
<comment type="caution">
    <text evidence="9">The sequence shown here is derived from an EMBL/GenBank/DDBJ whole genome shotgun (WGS) entry which is preliminary data.</text>
</comment>
<gene>
    <name evidence="6" type="primary">frr</name>
    <name evidence="9" type="ORF">COV74_05535</name>
</gene>
<dbReference type="HAMAP" id="MF_00040">
    <property type="entry name" value="RRF"/>
    <property type="match status" value="1"/>
</dbReference>
<dbReference type="Pfam" id="PF01765">
    <property type="entry name" value="RRF"/>
    <property type="match status" value="1"/>
</dbReference>
<dbReference type="InterPro" id="IPR023584">
    <property type="entry name" value="Ribosome_recyc_fac_dom"/>
</dbReference>
<keyword evidence="3 6" id="KW-0963">Cytoplasm</keyword>
<dbReference type="PANTHER" id="PTHR20982">
    <property type="entry name" value="RIBOSOME RECYCLING FACTOR"/>
    <property type="match status" value="1"/>
</dbReference>
<dbReference type="CDD" id="cd00520">
    <property type="entry name" value="RRF"/>
    <property type="match status" value="1"/>
</dbReference>
<dbReference type="InterPro" id="IPR036191">
    <property type="entry name" value="RRF_sf"/>
</dbReference>
<evidence type="ECO:0000259" key="8">
    <source>
        <dbReference type="Pfam" id="PF01765"/>
    </source>
</evidence>